<organism evidence="2 3">
    <name type="scientific">Mucuna pruriens</name>
    <name type="common">Velvet bean</name>
    <name type="synonym">Dolichos pruriens</name>
    <dbReference type="NCBI Taxonomy" id="157652"/>
    <lineage>
        <taxon>Eukaryota</taxon>
        <taxon>Viridiplantae</taxon>
        <taxon>Streptophyta</taxon>
        <taxon>Embryophyta</taxon>
        <taxon>Tracheophyta</taxon>
        <taxon>Spermatophyta</taxon>
        <taxon>Magnoliopsida</taxon>
        <taxon>eudicotyledons</taxon>
        <taxon>Gunneridae</taxon>
        <taxon>Pentapetalae</taxon>
        <taxon>rosids</taxon>
        <taxon>fabids</taxon>
        <taxon>Fabales</taxon>
        <taxon>Fabaceae</taxon>
        <taxon>Papilionoideae</taxon>
        <taxon>50 kb inversion clade</taxon>
        <taxon>NPAAA clade</taxon>
        <taxon>indigoferoid/millettioid clade</taxon>
        <taxon>Phaseoleae</taxon>
        <taxon>Mucuna</taxon>
    </lineage>
</organism>
<dbReference type="OrthoDB" id="847067at2759"/>
<evidence type="ECO:0000256" key="1">
    <source>
        <dbReference type="SAM" id="MobiDB-lite"/>
    </source>
</evidence>
<dbReference type="EMBL" id="QJKJ01007070">
    <property type="protein sequence ID" value="RDX84365.1"/>
    <property type="molecule type" value="Genomic_DNA"/>
</dbReference>
<feature type="region of interest" description="Disordered" evidence="1">
    <location>
        <begin position="31"/>
        <end position="58"/>
    </location>
</feature>
<gene>
    <name evidence="2" type="ORF">CR513_34596</name>
</gene>
<protein>
    <submittedName>
        <fullName evidence="2">Uncharacterized protein</fullName>
    </submittedName>
</protein>
<evidence type="ECO:0000313" key="2">
    <source>
        <dbReference type="EMBL" id="RDX84365.1"/>
    </source>
</evidence>
<evidence type="ECO:0000313" key="3">
    <source>
        <dbReference type="Proteomes" id="UP000257109"/>
    </source>
</evidence>
<name>A0A371G1C8_MUCPR</name>
<keyword evidence="3" id="KW-1185">Reference proteome</keyword>
<reference evidence="2" key="1">
    <citation type="submission" date="2018-05" db="EMBL/GenBank/DDBJ databases">
        <title>Draft genome of Mucuna pruriens seed.</title>
        <authorList>
            <person name="Nnadi N.E."/>
            <person name="Vos R."/>
            <person name="Hasami M.H."/>
            <person name="Devisetty U.K."/>
            <person name="Aguiy J.C."/>
        </authorList>
    </citation>
    <scope>NUCLEOTIDE SEQUENCE [LARGE SCALE GENOMIC DNA]</scope>
    <source>
        <strain evidence="2">JCA_2017</strain>
    </source>
</reference>
<accession>A0A371G1C8</accession>
<comment type="caution">
    <text evidence="2">The sequence shown here is derived from an EMBL/GenBank/DDBJ whole genome shotgun (WGS) entry which is preliminary data.</text>
</comment>
<feature type="non-terminal residue" evidence="2">
    <location>
        <position position="1"/>
    </location>
</feature>
<dbReference type="Proteomes" id="UP000257109">
    <property type="component" value="Unassembled WGS sequence"/>
</dbReference>
<dbReference type="AlphaFoldDB" id="A0A371G1C8"/>
<proteinExistence type="predicted"/>
<sequence>MASENKQSENMQNKSTITNGVVITVYVESPRPRSIKPLEGPTKKTKPHPRFKMPQTTGTQGYDRRAQLLAYSRQLRENALLSQKKKRLLFAEPVRVCSPSTQMSQHECLELKGGNGINGSKKRKGRAHKFNPVLRKLKSILKKLSCKEIKGLNTPNGLVGRVVPRSDGKGGDAMFELKKIETYFGI</sequence>